<sequence>MNEYLEFINWVLNKYPMSKLETLNGNAFLELCEYEPEAPEEYTSFLTNFGFGSIGDCDFQIYNYPLDADDIFDEETARELMEYKFVADNFSGYMFAYCISGANGWELVAFQHQEVEELPENITTLMQALKSEL</sequence>
<keyword evidence="2" id="KW-1185">Reference proteome</keyword>
<protein>
    <recommendedName>
        <fullName evidence="3">SMI1 / KNR4 family protein</fullName>
    </recommendedName>
</protein>
<dbReference type="EMBL" id="FUFT01000005">
    <property type="protein sequence ID" value="SJL84523.1"/>
    <property type="molecule type" value="Genomic_DNA"/>
</dbReference>
<evidence type="ECO:0008006" key="3">
    <source>
        <dbReference type="Google" id="ProtNLM"/>
    </source>
</evidence>
<accession>A0A1R4B6H1</accession>
<dbReference type="Proteomes" id="UP000189475">
    <property type="component" value="Unassembled WGS sequence"/>
</dbReference>
<gene>
    <name evidence="1" type="ORF">VPAL9027_02512</name>
</gene>
<organism evidence="1 2">
    <name type="scientific">Vibrio palustris</name>
    <dbReference type="NCBI Taxonomy" id="1918946"/>
    <lineage>
        <taxon>Bacteria</taxon>
        <taxon>Pseudomonadati</taxon>
        <taxon>Pseudomonadota</taxon>
        <taxon>Gammaproteobacteria</taxon>
        <taxon>Vibrionales</taxon>
        <taxon>Vibrionaceae</taxon>
        <taxon>Vibrio</taxon>
    </lineage>
</organism>
<proteinExistence type="predicted"/>
<dbReference type="OrthoDB" id="8902640at2"/>
<name>A0A1R4B6H1_9VIBR</name>
<reference evidence="1 2" key="1">
    <citation type="submission" date="2017-02" db="EMBL/GenBank/DDBJ databases">
        <authorList>
            <person name="Peterson S.W."/>
        </authorList>
    </citation>
    <scope>NUCLEOTIDE SEQUENCE [LARGE SCALE GENOMIC DNA]</scope>
    <source>
        <strain evidence="1 2">CECT 9027</strain>
    </source>
</reference>
<evidence type="ECO:0000313" key="1">
    <source>
        <dbReference type="EMBL" id="SJL84523.1"/>
    </source>
</evidence>
<dbReference type="RefSeq" id="WP_077314884.1">
    <property type="nucleotide sequence ID" value="NZ_AP024888.1"/>
</dbReference>
<dbReference type="AlphaFoldDB" id="A0A1R4B6H1"/>
<evidence type="ECO:0000313" key="2">
    <source>
        <dbReference type="Proteomes" id="UP000189475"/>
    </source>
</evidence>